<dbReference type="InterPro" id="IPR011008">
    <property type="entry name" value="Dimeric_a/b-barrel"/>
</dbReference>
<dbReference type="InterPro" id="IPR010753">
    <property type="entry name" value="DUF1330"/>
</dbReference>
<dbReference type="Pfam" id="PF07045">
    <property type="entry name" value="DUF1330"/>
    <property type="match status" value="1"/>
</dbReference>
<comment type="caution">
    <text evidence="2">The sequence shown here is derived from an EMBL/GenBank/DDBJ whole genome shotgun (WGS) entry which is preliminary data.</text>
</comment>
<dbReference type="AlphaFoldDB" id="A0A844TGP9"/>
<sequence>MNERRRGMALRRSAATEGILEMTVYAIAQLKMTDRAAYDRYQARFFDVFRKYGGRLLAADEHPRVLEGAWPHDKLVMMSFPDEAAFFAFSNTPDYEEISRDRKAGAQATVLLVRGFTPAG</sequence>
<protein>
    <submittedName>
        <fullName evidence="2">DUF1330 domain-containing protein</fullName>
    </submittedName>
</protein>
<reference evidence="2 3" key="1">
    <citation type="submission" date="2019-12" db="EMBL/GenBank/DDBJ databases">
        <title>Draft genome sequences Bradyrhizobium cajani AMBPC1010, Bradyrhizobium pachyrhizi AMBPC1040 and Bradyrhizobium yuanmingense ALSPC3051, three plant growth promoting strains isolated from nodules of Cajanus cajan L. in Dominican Republic.</title>
        <authorList>
            <person name="Flores-Felix J.D."/>
            <person name="Araujo J."/>
            <person name="Diaz-Alcantara C."/>
            <person name="Gonzalez-Andres F."/>
            <person name="Velazquez E."/>
        </authorList>
    </citation>
    <scope>NUCLEOTIDE SEQUENCE [LARGE SCALE GENOMIC DNA]</scope>
    <source>
        <strain evidence="2 3">1010</strain>
    </source>
</reference>
<dbReference type="PANTHER" id="PTHR41521:SF4">
    <property type="entry name" value="BLR0684 PROTEIN"/>
    <property type="match status" value="1"/>
</dbReference>
<evidence type="ECO:0000313" key="3">
    <source>
        <dbReference type="Proteomes" id="UP000449969"/>
    </source>
</evidence>
<dbReference type="PANTHER" id="PTHR41521">
    <property type="match status" value="1"/>
</dbReference>
<accession>A0A844TGP9</accession>
<dbReference type="SUPFAM" id="SSF54909">
    <property type="entry name" value="Dimeric alpha+beta barrel"/>
    <property type="match status" value="1"/>
</dbReference>
<organism evidence="2 3">
    <name type="scientific">Bradyrhizobium cajani</name>
    <dbReference type="NCBI Taxonomy" id="1928661"/>
    <lineage>
        <taxon>Bacteria</taxon>
        <taxon>Pseudomonadati</taxon>
        <taxon>Pseudomonadota</taxon>
        <taxon>Alphaproteobacteria</taxon>
        <taxon>Hyphomicrobiales</taxon>
        <taxon>Nitrobacteraceae</taxon>
        <taxon>Bradyrhizobium</taxon>
    </lineage>
</organism>
<evidence type="ECO:0000259" key="1">
    <source>
        <dbReference type="Pfam" id="PF07045"/>
    </source>
</evidence>
<feature type="domain" description="DUF1330" evidence="1">
    <location>
        <begin position="23"/>
        <end position="116"/>
    </location>
</feature>
<gene>
    <name evidence="2" type="ORF">GPL20_35865</name>
</gene>
<dbReference type="OrthoDB" id="9806380at2"/>
<dbReference type="Proteomes" id="UP000449969">
    <property type="component" value="Unassembled WGS sequence"/>
</dbReference>
<name>A0A844TGP9_9BRAD</name>
<keyword evidence="3" id="KW-1185">Reference proteome</keyword>
<dbReference type="EMBL" id="WQNE01000052">
    <property type="protein sequence ID" value="MVT78347.1"/>
    <property type="molecule type" value="Genomic_DNA"/>
</dbReference>
<dbReference type="Gene3D" id="3.30.70.100">
    <property type="match status" value="1"/>
</dbReference>
<evidence type="ECO:0000313" key="2">
    <source>
        <dbReference type="EMBL" id="MVT78347.1"/>
    </source>
</evidence>
<proteinExistence type="predicted"/>